<dbReference type="InterPro" id="IPR017439">
    <property type="entry name" value="Amidohydrolase"/>
</dbReference>
<sequence length="395" mass="42395">MSSIVEGSIHETILQSIEQNRQTYIETSHYIHDHPEVGNEEYVAQDTLCSLLDTAGFSIDRKIPEHPTAFRAVKKGTSNGPKIGLIAEYDALPGLGHACGHNIIGTASVAAAIALGEVVEETGGEIVVLGTPAEEGGPNGSAKGTFVRHGLVQDLDACMMVHPLSHTTGSAPTLAVDPVDFEFFGKAAHAASNPEDGINALDGILHLYNGVNALREHVTDDVRIHGVILDGGQAPNIVPDYARARFFIRAATRESCDKWTKRIQQIAEGASLMTGADWKMTRIQNGVDNFKVTPSFDKIFKQKIEALGETYLSERKGLGSTDAGNISQVVPTIHPYIKIGPESLVAHTDAFREAARSEEADQALLNGGTALAQTALELLQNPGLVEELKKEHQSE</sequence>
<dbReference type="Proteomes" id="UP000297982">
    <property type="component" value="Unassembled WGS sequence"/>
</dbReference>
<dbReference type="InterPro" id="IPR017144">
    <property type="entry name" value="Xaa-Arg_dipeptidase"/>
</dbReference>
<dbReference type="Pfam" id="PF01546">
    <property type="entry name" value="Peptidase_M20"/>
    <property type="match status" value="1"/>
</dbReference>
<evidence type="ECO:0000256" key="1">
    <source>
        <dbReference type="PIRNR" id="PIRNR037226"/>
    </source>
</evidence>
<dbReference type="CDD" id="cd05672">
    <property type="entry name" value="M20_ACY1L2-like"/>
    <property type="match status" value="1"/>
</dbReference>
<feature type="domain" description="Peptidase M20 dimerisation" evidence="2">
    <location>
        <begin position="181"/>
        <end position="268"/>
    </location>
</feature>
<comment type="caution">
    <text evidence="3">The sequence shown here is derived from an EMBL/GenBank/DDBJ whole genome shotgun (WGS) entry which is preliminary data.</text>
</comment>
<protein>
    <recommendedName>
        <fullName evidence="1">Peptidase M20 domain-containing protein 2</fullName>
    </recommendedName>
</protein>
<dbReference type="STRING" id="192814.GCA_900166575_02824"/>
<reference evidence="3 4" key="1">
    <citation type="journal article" date="2003" name="Int. J. Syst. Evol. Microbiol.">
        <title>Halobacillus salinus sp. nov., isolated from a salt lake on the coast of the East Sea in Korea.</title>
        <authorList>
            <person name="Yoon J.H."/>
            <person name="Kang K.H."/>
            <person name="Park Y.H."/>
        </authorList>
    </citation>
    <scope>NUCLEOTIDE SEQUENCE [LARGE SCALE GENOMIC DNA]</scope>
    <source>
        <strain evidence="3 4">HSL-3</strain>
    </source>
</reference>
<proteinExistence type="inferred from homology"/>
<dbReference type="NCBIfam" id="TIGR01891">
    <property type="entry name" value="amidohydrolases"/>
    <property type="match status" value="1"/>
</dbReference>
<organism evidence="3 4">
    <name type="scientific">Halobacillus salinus</name>
    <dbReference type="NCBI Taxonomy" id="192814"/>
    <lineage>
        <taxon>Bacteria</taxon>
        <taxon>Bacillati</taxon>
        <taxon>Bacillota</taxon>
        <taxon>Bacilli</taxon>
        <taxon>Bacillales</taxon>
        <taxon>Bacillaceae</taxon>
        <taxon>Halobacillus</taxon>
    </lineage>
</organism>
<accession>A0A4Z0H003</accession>
<evidence type="ECO:0000313" key="4">
    <source>
        <dbReference type="Proteomes" id="UP000297982"/>
    </source>
</evidence>
<dbReference type="Gene3D" id="3.30.70.360">
    <property type="match status" value="1"/>
</dbReference>
<evidence type="ECO:0000313" key="3">
    <source>
        <dbReference type="EMBL" id="TGB02833.1"/>
    </source>
</evidence>
<dbReference type="GO" id="GO:0016805">
    <property type="term" value="F:dipeptidase activity"/>
    <property type="evidence" value="ECO:0007669"/>
    <property type="project" value="InterPro"/>
</dbReference>
<dbReference type="GO" id="GO:0046657">
    <property type="term" value="P:folic acid catabolic process"/>
    <property type="evidence" value="ECO:0007669"/>
    <property type="project" value="TreeGrafter"/>
</dbReference>
<dbReference type="InterPro" id="IPR011650">
    <property type="entry name" value="Peptidase_M20_dimer"/>
</dbReference>
<keyword evidence="4" id="KW-1185">Reference proteome</keyword>
<dbReference type="FunFam" id="3.30.70.360:FF:000004">
    <property type="entry name" value="Peptidase M20 domain-containing protein 2"/>
    <property type="match status" value="1"/>
</dbReference>
<dbReference type="InterPro" id="IPR036264">
    <property type="entry name" value="Bact_exopeptidase_dim_dom"/>
</dbReference>
<dbReference type="InterPro" id="IPR052030">
    <property type="entry name" value="Peptidase_M20/M20A_hydrolases"/>
</dbReference>
<dbReference type="PIRSF" id="PIRSF037226">
    <property type="entry name" value="Amidohydrolase_ACY1L2_prd"/>
    <property type="match status" value="1"/>
</dbReference>
<dbReference type="EMBL" id="SRJC01000002">
    <property type="protein sequence ID" value="TGB02833.1"/>
    <property type="molecule type" value="Genomic_DNA"/>
</dbReference>
<comment type="similarity">
    <text evidence="1">Belongs to the peptidase M20A family.</text>
</comment>
<evidence type="ECO:0000259" key="2">
    <source>
        <dbReference type="Pfam" id="PF07687"/>
    </source>
</evidence>
<dbReference type="RefSeq" id="WP_135327764.1">
    <property type="nucleotide sequence ID" value="NZ_SRJC01000002.1"/>
</dbReference>
<dbReference type="SUPFAM" id="SSF55031">
    <property type="entry name" value="Bacterial exopeptidase dimerisation domain"/>
    <property type="match status" value="1"/>
</dbReference>
<dbReference type="PANTHER" id="PTHR30575:SF0">
    <property type="entry name" value="XAA-ARG DIPEPTIDASE"/>
    <property type="match status" value="1"/>
</dbReference>
<name>A0A4Z0H003_9BACI</name>
<dbReference type="Gene3D" id="3.40.630.10">
    <property type="entry name" value="Zn peptidases"/>
    <property type="match status" value="1"/>
</dbReference>
<dbReference type="PANTHER" id="PTHR30575">
    <property type="entry name" value="PEPTIDASE M20"/>
    <property type="match status" value="1"/>
</dbReference>
<dbReference type="SUPFAM" id="SSF53187">
    <property type="entry name" value="Zn-dependent exopeptidases"/>
    <property type="match status" value="1"/>
</dbReference>
<dbReference type="InterPro" id="IPR002933">
    <property type="entry name" value="Peptidase_M20"/>
</dbReference>
<dbReference type="Pfam" id="PF07687">
    <property type="entry name" value="M20_dimer"/>
    <property type="match status" value="1"/>
</dbReference>
<dbReference type="GO" id="GO:0071713">
    <property type="term" value="F:para-aminobenzoyl-glutamate hydrolase activity"/>
    <property type="evidence" value="ECO:0007669"/>
    <property type="project" value="TreeGrafter"/>
</dbReference>
<dbReference type="AlphaFoldDB" id="A0A4Z0H003"/>
<gene>
    <name evidence="3" type="ORF">E4663_11810</name>
</gene>
<dbReference type="GO" id="GO:0005737">
    <property type="term" value="C:cytoplasm"/>
    <property type="evidence" value="ECO:0007669"/>
    <property type="project" value="TreeGrafter"/>
</dbReference>